<keyword evidence="4" id="KW-1185">Reference proteome</keyword>
<dbReference type="Proteomes" id="UP000179769">
    <property type="component" value="Unassembled WGS sequence"/>
</dbReference>
<evidence type="ECO:0000259" key="2">
    <source>
        <dbReference type="Pfam" id="PF12802"/>
    </source>
</evidence>
<dbReference type="InterPro" id="IPR011991">
    <property type="entry name" value="ArsR-like_HTH"/>
</dbReference>
<organism evidence="3 4">
    <name type="scientific">Parafrankia soli</name>
    <dbReference type="NCBI Taxonomy" id="2599596"/>
    <lineage>
        <taxon>Bacteria</taxon>
        <taxon>Bacillati</taxon>
        <taxon>Actinomycetota</taxon>
        <taxon>Actinomycetes</taxon>
        <taxon>Frankiales</taxon>
        <taxon>Frankiaceae</taxon>
        <taxon>Parafrankia</taxon>
    </lineage>
</organism>
<reference evidence="4" key="1">
    <citation type="submission" date="2016-07" db="EMBL/GenBank/DDBJ databases">
        <title>Frankia sp. NRRL B-16219 Genome sequencing.</title>
        <authorList>
            <person name="Ghodhbane-Gtari F."/>
            <person name="Swanson E."/>
            <person name="Gueddou A."/>
            <person name="Louati M."/>
            <person name="Nouioui I."/>
            <person name="Hezbri K."/>
            <person name="Abebe-Akele F."/>
            <person name="Simpson S."/>
            <person name="Morris K."/>
            <person name="Thomas K."/>
            <person name="Gtari M."/>
            <person name="Tisa L.S."/>
        </authorList>
    </citation>
    <scope>NUCLEOTIDE SEQUENCE [LARGE SCALE GENOMIC DNA]</scope>
    <source>
        <strain evidence="4">NRRL B-16219</strain>
    </source>
</reference>
<dbReference type="AlphaFoldDB" id="A0A1S1QV00"/>
<dbReference type="CDD" id="cd00090">
    <property type="entry name" value="HTH_ARSR"/>
    <property type="match status" value="1"/>
</dbReference>
<dbReference type="OrthoDB" id="3863906at2"/>
<dbReference type="InterPro" id="IPR036390">
    <property type="entry name" value="WH_DNA-bd_sf"/>
</dbReference>
<dbReference type="EMBL" id="MAXA01000113">
    <property type="protein sequence ID" value="OHV37379.1"/>
    <property type="molecule type" value="Genomic_DNA"/>
</dbReference>
<dbReference type="InterPro" id="IPR000835">
    <property type="entry name" value="HTH_MarR-typ"/>
</dbReference>
<dbReference type="InterPro" id="IPR000600">
    <property type="entry name" value="ROK"/>
</dbReference>
<dbReference type="Gene3D" id="1.10.10.10">
    <property type="entry name" value="Winged helix-like DNA-binding domain superfamily/Winged helix DNA-binding domain"/>
    <property type="match status" value="1"/>
</dbReference>
<comment type="caution">
    <text evidence="3">The sequence shown here is derived from an EMBL/GenBank/DDBJ whole genome shotgun (WGS) entry which is preliminary data.</text>
</comment>
<dbReference type="PANTHER" id="PTHR18964:SF173">
    <property type="entry name" value="GLUCOKINASE"/>
    <property type="match status" value="1"/>
</dbReference>
<accession>A0A1S1QV00</accession>
<comment type="similarity">
    <text evidence="1">Belongs to the ROK (NagC/XylR) family.</text>
</comment>
<dbReference type="SUPFAM" id="SSF53067">
    <property type="entry name" value="Actin-like ATPase domain"/>
    <property type="match status" value="1"/>
</dbReference>
<dbReference type="PANTHER" id="PTHR18964">
    <property type="entry name" value="ROK (REPRESSOR, ORF, KINASE) FAMILY"/>
    <property type="match status" value="1"/>
</dbReference>
<gene>
    <name evidence="3" type="ORF">BBK14_02760</name>
</gene>
<dbReference type="CDD" id="cd24076">
    <property type="entry name" value="ASKHA_ATPase_ROK_BsXylR-like"/>
    <property type="match status" value="1"/>
</dbReference>
<evidence type="ECO:0000313" key="3">
    <source>
        <dbReference type="EMBL" id="OHV37379.1"/>
    </source>
</evidence>
<dbReference type="Pfam" id="PF12802">
    <property type="entry name" value="MarR_2"/>
    <property type="match status" value="1"/>
</dbReference>
<protein>
    <submittedName>
        <fullName evidence="3">Transcriptional regulator</fullName>
    </submittedName>
</protein>
<dbReference type="RefSeq" id="WP_071061780.1">
    <property type="nucleotide sequence ID" value="NZ_MAXA01000113.1"/>
</dbReference>
<dbReference type="Pfam" id="PF00480">
    <property type="entry name" value="ROK"/>
    <property type="match status" value="1"/>
</dbReference>
<sequence>MPRTPPGSQSSLRAANRDRVLGVLRREGSLAQAEIARLTGLSPATVSNIVGELRESGDVDVRPAVSGGRRAVRVSLSRRSGVVIGLDFGHRHLRVAIGDLAHEVLAEDVVDIDVDHQAQEGIATAGRLVDDLLGRLAVDRADVVGVGMGLPGPIDAVTGAVGSSAILPGWVGVPAAAQMSERLGLPVRVDNDANLGALAELHWGAGQGVRDLAYLKASTGVGSGLVIDGRVHRGGAGTAGEIGHTTLDENGSVCRCGNRGCLETIVGTSVLLESLRTSHGPDLTVRGMIDRAVAGDAGCARVVSDAGRAIGNAAANLCNLLNPQMIVVGGDLAAAGETLLEPMRQVVHRFAVPAAVPTIVAGVLGERAEVLGALALVLREGEPIPR</sequence>
<dbReference type="InterPro" id="IPR036388">
    <property type="entry name" value="WH-like_DNA-bd_sf"/>
</dbReference>
<evidence type="ECO:0000313" key="4">
    <source>
        <dbReference type="Proteomes" id="UP000179769"/>
    </source>
</evidence>
<dbReference type="InterPro" id="IPR043129">
    <property type="entry name" value="ATPase_NBD"/>
</dbReference>
<proteinExistence type="inferred from homology"/>
<feature type="domain" description="HTH marR-type" evidence="2">
    <location>
        <begin position="19"/>
        <end position="70"/>
    </location>
</feature>
<evidence type="ECO:0000256" key="1">
    <source>
        <dbReference type="ARBA" id="ARBA00006479"/>
    </source>
</evidence>
<name>A0A1S1QV00_9ACTN</name>
<dbReference type="Gene3D" id="3.30.420.40">
    <property type="match status" value="2"/>
</dbReference>
<dbReference type="SUPFAM" id="SSF46785">
    <property type="entry name" value="Winged helix' DNA-binding domain"/>
    <property type="match status" value="1"/>
</dbReference>